<sequence>MVPWEDFKVNSTIPEPCVNQVDLYRLINHTFPNPNDFNIIGCEKENSKPFAVQKLIHSNLVLVVVNVLCMREAGAEYSIAHNEVQYLQSISCLKAQNENMTRRQPRPCVGANQK</sequence>
<accession>A0AAD7ZXZ4</accession>
<feature type="non-terminal residue" evidence="1">
    <location>
        <position position="114"/>
    </location>
</feature>
<reference evidence="1" key="1">
    <citation type="journal article" date="2023" name="IScience">
        <title>Live-bearing cockroach genome reveals convergent evolutionary mechanisms linked to viviparity in insects and beyond.</title>
        <authorList>
            <person name="Fouks B."/>
            <person name="Harrison M.C."/>
            <person name="Mikhailova A.A."/>
            <person name="Marchal E."/>
            <person name="English S."/>
            <person name="Carruthers M."/>
            <person name="Jennings E.C."/>
            <person name="Chiamaka E.L."/>
            <person name="Frigard R.A."/>
            <person name="Pippel M."/>
            <person name="Attardo G.M."/>
            <person name="Benoit J.B."/>
            <person name="Bornberg-Bauer E."/>
            <person name="Tobe S.S."/>
        </authorList>
    </citation>
    <scope>NUCLEOTIDE SEQUENCE</scope>
    <source>
        <strain evidence="1">Stay&amp;Tobe</strain>
    </source>
</reference>
<evidence type="ECO:0000313" key="2">
    <source>
        <dbReference type="Proteomes" id="UP001233999"/>
    </source>
</evidence>
<dbReference type="AlphaFoldDB" id="A0AAD7ZXZ4"/>
<protein>
    <submittedName>
        <fullName evidence="1">Uncharacterized protein</fullName>
    </submittedName>
</protein>
<gene>
    <name evidence="1" type="ORF">L9F63_017976</name>
</gene>
<name>A0AAD7ZXZ4_DIPPU</name>
<dbReference type="Proteomes" id="UP001233999">
    <property type="component" value="Unassembled WGS sequence"/>
</dbReference>
<organism evidence="1 2">
    <name type="scientific">Diploptera punctata</name>
    <name type="common">Pacific beetle cockroach</name>
    <dbReference type="NCBI Taxonomy" id="6984"/>
    <lineage>
        <taxon>Eukaryota</taxon>
        <taxon>Metazoa</taxon>
        <taxon>Ecdysozoa</taxon>
        <taxon>Arthropoda</taxon>
        <taxon>Hexapoda</taxon>
        <taxon>Insecta</taxon>
        <taxon>Pterygota</taxon>
        <taxon>Neoptera</taxon>
        <taxon>Polyneoptera</taxon>
        <taxon>Dictyoptera</taxon>
        <taxon>Blattodea</taxon>
        <taxon>Blaberoidea</taxon>
        <taxon>Blaberidae</taxon>
        <taxon>Diplopterinae</taxon>
        <taxon>Diploptera</taxon>
    </lineage>
</organism>
<keyword evidence="2" id="KW-1185">Reference proteome</keyword>
<reference evidence="1" key="2">
    <citation type="submission" date="2023-05" db="EMBL/GenBank/DDBJ databases">
        <authorList>
            <person name="Fouks B."/>
        </authorList>
    </citation>
    <scope>NUCLEOTIDE SEQUENCE</scope>
    <source>
        <strain evidence="1">Stay&amp;Tobe</strain>
        <tissue evidence="1">Testes</tissue>
    </source>
</reference>
<comment type="caution">
    <text evidence="1">The sequence shown here is derived from an EMBL/GenBank/DDBJ whole genome shotgun (WGS) entry which is preliminary data.</text>
</comment>
<dbReference type="EMBL" id="JASPKZ010005311">
    <property type="protein sequence ID" value="KAJ9588741.1"/>
    <property type="molecule type" value="Genomic_DNA"/>
</dbReference>
<evidence type="ECO:0000313" key="1">
    <source>
        <dbReference type="EMBL" id="KAJ9588741.1"/>
    </source>
</evidence>
<proteinExistence type="predicted"/>